<keyword evidence="3" id="KW-1185">Reference proteome</keyword>
<protein>
    <recommendedName>
        <fullName evidence="4">Antitoxin</fullName>
    </recommendedName>
</protein>
<accession>A0ABS8Z5R0</accession>
<proteinExistence type="predicted"/>
<feature type="region of interest" description="Disordered" evidence="1">
    <location>
        <begin position="1"/>
        <end position="49"/>
    </location>
</feature>
<evidence type="ECO:0008006" key="4">
    <source>
        <dbReference type="Google" id="ProtNLM"/>
    </source>
</evidence>
<comment type="caution">
    <text evidence="2">The sequence shown here is derived from an EMBL/GenBank/DDBJ whole genome shotgun (WGS) entry which is preliminary data.</text>
</comment>
<dbReference type="RefSeq" id="WP_233723489.1">
    <property type="nucleotide sequence ID" value="NZ_JAJVCN010000001.1"/>
</dbReference>
<evidence type="ECO:0000313" key="3">
    <source>
        <dbReference type="Proteomes" id="UP001521150"/>
    </source>
</evidence>
<evidence type="ECO:0000256" key="1">
    <source>
        <dbReference type="SAM" id="MobiDB-lite"/>
    </source>
</evidence>
<reference evidence="2 3" key="1">
    <citation type="submission" date="2021-12" db="EMBL/GenBank/DDBJ databases">
        <title>Genome sequence of Kibdelosporangium philippinense ATCC 49844.</title>
        <authorList>
            <person name="Fedorov E.A."/>
            <person name="Omeragic M."/>
            <person name="Shalygina K.F."/>
            <person name="Maclea K.S."/>
        </authorList>
    </citation>
    <scope>NUCLEOTIDE SEQUENCE [LARGE SCALE GENOMIC DNA]</scope>
    <source>
        <strain evidence="2 3">ATCC 49844</strain>
    </source>
</reference>
<name>A0ABS8Z5R0_9PSEU</name>
<dbReference type="EMBL" id="JAJVCN010000001">
    <property type="protein sequence ID" value="MCE7002398.1"/>
    <property type="molecule type" value="Genomic_DNA"/>
</dbReference>
<gene>
    <name evidence="2" type="ORF">LWC34_06065</name>
</gene>
<feature type="compositionally biased region" description="Basic and acidic residues" evidence="1">
    <location>
        <begin position="22"/>
        <end position="49"/>
    </location>
</feature>
<evidence type="ECO:0000313" key="2">
    <source>
        <dbReference type="EMBL" id="MCE7002398.1"/>
    </source>
</evidence>
<organism evidence="2 3">
    <name type="scientific">Kibdelosporangium philippinense</name>
    <dbReference type="NCBI Taxonomy" id="211113"/>
    <lineage>
        <taxon>Bacteria</taxon>
        <taxon>Bacillati</taxon>
        <taxon>Actinomycetota</taxon>
        <taxon>Actinomycetes</taxon>
        <taxon>Pseudonocardiales</taxon>
        <taxon>Pseudonocardiaceae</taxon>
        <taxon>Kibdelosporangium</taxon>
    </lineage>
</organism>
<dbReference type="Proteomes" id="UP001521150">
    <property type="component" value="Unassembled WGS sequence"/>
</dbReference>
<sequence length="49" mass="5729">MAGLMDRIKNFLRSPKGQQMTDKAREMAKDPRNQERARQAADKLRGKRQ</sequence>